<gene>
    <name evidence="2" type="ORF">Q4Q50_16755</name>
</gene>
<keyword evidence="1" id="KW-0472">Membrane</keyword>
<sequence length="450" mass="52594">MDILNNREIAVVFWLIVISIFFLSSSKMTKIRNSVKRMLAGLFFRQIISVLFLMVTYMVIIIYWLSELDLWNIEQLKNTVFWCISVGLMSLFQLDKFKMDKSFFKKSVIDNFKLLAIIQFIIGVYTFSLWIEILIVPFLALIITMLAIAEAEKKYYQLKVFLEYSLSLFGVALIVYTLYMLITNFGEFGKEKTLYDFFVPPLLTLCYLPFVFFMLVYTTYQQVFITLKFATKNRFHRYAATFYALILFNFRISLLERWVNEVNRATIKSHSDLVDTFRHIFEIRSSEKNPKEVPKEHGWSPYKANDFLVKEGLSTGFYNRLFEDEWYALSPMQEFSDGIIPNNIAYYVEGTEGVAKVLKLKVNVNDATRTRQACEKLETMAEALSLSSLNLPLSEDMISAISGCNSYSEKIDDKTITLIVERWSNHKFNGFDLKFLISSIEKSDRHNFNS</sequence>
<evidence type="ECO:0000256" key="1">
    <source>
        <dbReference type="SAM" id="Phobius"/>
    </source>
</evidence>
<reference evidence="2 3" key="1">
    <citation type="submission" date="2023-07" db="EMBL/GenBank/DDBJ databases">
        <title>Novel Shewanella species isolated from Baltic Sea sediments.</title>
        <authorList>
            <person name="Martin-Rodriguez A.J."/>
        </authorList>
    </citation>
    <scope>NUCLEOTIDE SEQUENCE [LARGE SCALE GENOMIC DNA]</scope>
    <source>
        <strain evidence="2 3">SP2S1-2</strain>
    </source>
</reference>
<keyword evidence="1" id="KW-0812">Transmembrane</keyword>
<organism evidence="2 3">
    <name type="scientific">Shewanella scandinavica</name>
    <dbReference type="NCBI Taxonomy" id="3063538"/>
    <lineage>
        <taxon>Bacteria</taxon>
        <taxon>Pseudomonadati</taxon>
        <taxon>Pseudomonadota</taxon>
        <taxon>Gammaproteobacteria</taxon>
        <taxon>Alteromonadales</taxon>
        <taxon>Shewanellaceae</taxon>
        <taxon>Shewanella</taxon>
    </lineage>
</organism>
<accession>A0ABU3G2U9</accession>
<feature type="transmembrane region" description="Helical" evidence="1">
    <location>
        <begin position="43"/>
        <end position="64"/>
    </location>
</feature>
<comment type="caution">
    <text evidence="2">The sequence shown here is derived from an EMBL/GenBank/DDBJ whole genome shotgun (WGS) entry which is preliminary data.</text>
</comment>
<dbReference type="Proteomes" id="UP001249505">
    <property type="component" value="Unassembled WGS sequence"/>
</dbReference>
<feature type="transmembrane region" description="Helical" evidence="1">
    <location>
        <begin position="194"/>
        <end position="215"/>
    </location>
</feature>
<evidence type="ECO:0000313" key="3">
    <source>
        <dbReference type="Proteomes" id="UP001249505"/>
    </source>
</evidence>
<evidence type="ECO:0000313" key="2">
    <source>
        <dbReference type="EMBL" id="MDT3281926.1"/>
    </source>
</evidence>
<keyword evidence="3" id="KW-1185">Reference proteome</keyword>
<name>A0ABU3G2U9_9GAMM</name>
<protein>
    <submittedName>
        <fullName evidence="2">Uncharacterized protein</fullName>
    </submittedName>
</protein>
<dbReference type="EMBL" id="JAUOES010000021">
    <property type="protein sequence ID" value="MDT3281926.1"/>
    <property type="molecule type" value="Genomic_DNA"/>
</dbReference>
<feature type="transmembrane region" description="Helical" evidence="1">
    <location>
        <begin position="6"/>
        <end position="23"/>
    </location>
</feature>
<feature type="transmembrane region" description="Helical" evidence="1">
    <location>
        <begin position="76"/>
        <end position="94"/>
    </location>
</feature>
<dbReference type="RefSeq" id="WP_311900324.1">
    <property type="nucleotide sequence ID" value="NZ_JAUOES010000021.1"/>
</dbReference>
<feature type="transmembrane region" description="Helical" evidence="1">
    <location>
        <begin position="235"/>
        <end position="254"/>
    </location>
</feature>
<proteinExistence type="predicted"/>
<feature type="transmembrane region" description="Helical" evidence="1">
    <location>
        <begin position="160"/>
        <end position="182"/>
    </location>
</feature>
<keyword evidence="1" id="KW-1133">Transmembrane helix</keyword>
<feature type="transmembrane region" description="Helical" evidence="1">
    <location>
        <begin position="115"/>
        <end position="148"/>
    </location>
</feature>